<evidence type="ECO:0000259" key="7">
    <source>
        <dbReference type="PROSITE" id="PS51296"/>
    </source>
</evidence>
<dbReference type="OrthoDB" id="9767869at2"/>
<evidence type="ECO:0000256" key="4">
    <source>
        <dbReference type="ARBA" id="ARBA00023014"/>
    </source>
</evidence>
<dbReference type="InterPro" id="IPR017941">
    <property type="entry name" value="Rieske_2Fe-2S"/>
</dbReference>
<feature type="compositionally biased region" description="Basic and acidic residues" evidence="6">
    <location>
        <begin position="417"/>
        <end position="435"/>
    </location>
</feature>
<dbReference type="PANTHER" id="PTHR13847">
    <property type="entry name" value="SARCOSINE DEHYDROGENASE-RELATED"/>
    <property type="match status" value="1"/>
</dbReference>
<evidence type="ECO:0000313" key="8">
    <source>
        <dbReference type="EMBL" id="KAA0975749.1"/>
    </source>
</evidence>
<protein>
    <submittedName>
        <fullName evidence="8">FAD-dependent oxidoreductase</fullName>
    </submittedName>
</protein>
<dbReference type="InterPro" id="IPR036922">
    <property type="entry name" value="Rieske_2Fe-2S_sf"/>
</dbReference>
<accession>A0A5B0EEH6</accession>
<dbReference type="GO" id="GO:0051537">
    <property type="term" value="F:2 iron, 2 sulfur cluster binding"/>
    <property type="evidence" value="ECO:0007669"/>
    <property type="project" value="UniProtKB-KW"/>
</dbReference>
<dbReference type="PROSITE" id="PS51296">
    <property type="entry name" value="RIESKE"/>
    <property type="match status" value="1"/>
</dbReference>
<evidence type="ECO:0000256" key="5">
    <source>
        <dbReference type="ARBA" id="ARBA00023157"/>
    </source>
</evidence>
<evidence type="ECO:0000256" key="6">
    <source>
        <dbReference type="SAM" id="MobiDB-lite"/>
    </source>
</evidence>
<dbReference type="PRINTS" id="PR00162">
    <property type="entry name" value="RIESKE"/>
</dbReference>
<dbReference type="GO" id="GO:0005737">
    <property type="term" value="C:cytoplasm"/>
    <property type="evidence" value="ECO:0007669"/>
    <property type="project" value="TreeGrafter"/>
</dbReference>
<dbReference type="EMBL" id="VOBL01000014">
    <property type="protein sequence ID" value="KAA0975749.1"/>
    <property type="molecule type" value="Genomic_DNA"/>
</dbReference>
<keyword evidence="3" id="KW-0408">Iron</keyword>
<evidence type="ECO:0000256" key="3">
    <source>
        <dbReference type="ARBA" id="ARBA00023004"/>
    </source>
</evidence>
<keyword evidence="1" id="KW-0001">2Fe-2S</keyword>
<dbReference type="InterPro" id="IPR005805">
    <property type="entry name" value="Rieske_Fe-S_prot_C"/>
</dbReference>
<reference evidence="8 9" key="1">
    <citation type="submission" date="2019-07" db="EMBL/GenBank/DDBJ databases">
        <title>Analysis of the biochemical properties, biological activity and biotechnological potential of siderophores and biosurfactants produced by Antarctic psychrotolerant bacteria.</title>
        <authorList>
            <person name="Styczynski M."/>
            <person name="Krucon T."/>
            <person name="Decewicz P."/>
            <person name="Dziewit L."/>
        </authorList>
    </citation>
    <scope>NUCLEOTIDE SEQUENCE [LARGE SCALE GENOMIC DNA]</scope>
    <source>
        <strain evidence="8 9">ANT_H27</strain>
    </source>
</reference>
<dbReference type="SUPFAM" id="SSF50022">
    <property type="entry name" value="ISP domain"/>
    <property type="match status" value="1"/>
</dbReference>
<dbReference type="Gene3D" id="2.102.10.10">
    <property type="entry name" value="Rieske [2Fe-2S] iron-sulphur domain"/>
    <property type="match status" value="1"/>
</dbReference>
<dbReference type="InterPro" id="IPR036188">
    <property type="entry name" value="FAD/NAD-bd_sf"/>
</dbReference>
<feature type="domain" description="Rieske" evidence="7">
    <location>
        <begin position="452"/>
        <end position="520"/>
    </location>
</feature>
<keyword evidence="5" id="KW-1015">Disulfide bond</keyword>
<dbReference type="InterPro" id="IPR006076">
    <property type="entry name" value="FAD-dep_OxRdtase"/>
</dbReference>
<keyword evidence="4" id="KW-0411">Iron-sulfur</keyword>
<dbReference type="Gene3D" id="3.50.50.60">
    <property type="entry name" value="FAD/NAD(P)-binding domain"/>
    <property type="match status" value="1"/>
</dbReference>
<evidence type="ECO:0000256" key="1">
    <source>
        <dbReference type="ARBA" id="ARBA00022714"/>
    </source>
</evidence>
<dbReference type="GO" id="GO:0004497">
    <property type="term" value="F:monooxygenase activity"/>
    <property type="evidence" value="ECO:0007669"/>
    <property type="project" value="UniProtKB-ARBA"/>
</dbReference>
<feature type="region of interest" description="Disordered" evidence="6">
    <location>
        <begin position="415"/>
        <end position="450"/>
    </location>
</feature>
<dbReference type="RefSeq" id="WP_149620075.1">
    <property type="nucleotide sequence ID" value="NZ_VOBL01000014.1"/>
</dbReference>
<dbReference type="GO" id="GO:0016705">
    <property type="term" value="F:oxidoreductase activity, acting on paired donors, with incorporation or reduction of molecular oxygen"/>
    <property type="evidence" value="ECO:0007669"/>
    <property type="project" value="UniProtKB-ARBA"/>
</dbReference>
<sequence length="520" mass="55433">MESIWLDPKPAIPTDPFEPGGHYDTVVAGAGLTGLVTALLLSRAGQRVAVIDSRFVGAGTSGHSTAKLSLLQGTTLQQIHKNFSAEVVHAYVEGNSEGQAWLRQYLDEHSVPHQTRDAFTYAVEAKHMDSLEQEASISHEAGLQVRVLEGPQTGLPFGVAGAISLPDQIQLDPVAVITQLCADLRSKGGRIFEDTRLKDSTNSSPLQITTSRGQLGADHLILATGTPVLDRGGYFAKLEPSRSYAAAYDSSPGAEPFPHGMYLSVDSPSRSLRTAIHRGREVLLVGGNSHPVGSGVPREAARDLERWAREHFTLGERTHAWSAQDYRSINSVPFVGKMPRSGGKILVATGYNKWGMTNAVASALRLSATILGGQMPWAEVLGHRVSGPTALAEAGKLNATVAKDLLYGWAHALTTSEKQHGEPEDEARSAKEKPPTPDSGIGGTSAENRGKVVREGLHPVAVSTLDGRTCRVSAICTHLGGILTWNDEEASWDCPLHGSRFTPAGTVIEGPATDDLKPAD</sequence>
<dbReference type="Gene3D" id="3.30.9.10">
    <property type="entry name" value="D-Amino Acid Oxidase, subunit A, domain 2"/>
    <property type="match status" value="1"/>
</dbReference>
<comment type="caution">
    <text evidence="8">The sequence shown here is derived from an EMBL/GenBank/DDBJ whole genome shotgun (WGS) entry which is preliminary data.</text>
</comment>
<organism evidence="8 9">
    <name type="scientific">Paeniglutamicibacter gangotriensis</name>
    <dbReference type="NCBI Taxonomy" id="254787"/>
    <lineage>
        <taxon>Bacteria</taxon>
        <taxon>Bacillati</taxon>
        <taxon>Actinomycetota</taxon>
        <taxon>Actinomycetes</taxon>
        <taxon>Micrococcales</taxon>
        <taxon>Micrococcaceae</taxon>
        <taxon>Paeniglutamicibacter</taxon>
    </lineage>
</organism>
<dbReference type="PANTHER" id="PTHR13847:SF274">
    <property type="entry name" value="RIESKE 2FE-2S IRON-SULFUR PROTEIN YHFW-RELATED"/>
    <property type="match status" value="1"/>
</dbReference>
<dbReference type="Pfam" id="PF01266">
    <property type="entry name" value="DAO"/>
    <property type="match status" value="1"/>
</dbReference>
<evidence type="ECO:0000313" key="9">
    <source>
        <dbReference type="Proteomes" id="UP000323856"/>
    </source>
</evidence>
<evidence type="ECO:0000256" key="2">
    <source>
        <dbReference type="ARBA" id="ARBA00022723"/>
    </source>
</evidence>
<dbReference type="GO" id="GO:0016020">
    <property type="term" value="C:membrane"/>
    <property type="evidence" value="ECO:0007669"/>
    <property type="project" value="InterPro"/>
</dbReference>
<dbReference type="SUPFAM" id="SSF51905">
    <property type="entry name" value="FAD/NAD(P)-binding domain"/>
    <property type="match status" value="1"/>
</dbReference>
<dbReference type="GO" id="GO:0046872">
    <property type="term" value="F:metal ion binding"/>
    <property type="evidence" value="ECO:0007669"/>
    <property type="project" value="UniProtKB-KW"/>
</dbReference>
<dbReference type="AlphaFoldDB" id="A0A5B0EEH6"/>
<name>A0A5B0EEH6_9MICC</name>
<dbReference type="Pfam" id="PF00355">
    <property type="entry name" value="Rieske"/>
    <property type="match status" value="1"/>
</dbReference>
<dbReference type="Proteomes" id="UP000323856">
    <property type="component" value="Unassembled WGS sequence"/>
</dbReference>
<keyword evidence="2" id="KW-0479">Metal-binding</keyword>
<gene>
    <name evidence="8" type="ORF">FQ154_13175</name>
</gene>
<proteinExistence type="predicted"/>